<protein>
    <submittedName>
        <fullName evidence="6">FAD-binding oxidoreductase</fullName>
    </submittedName>
</protein>
<dbReference type="InterPro" id="IPR036318">
    <property type="entry name" value="FAD-bd_PCMH-like_sf"/>
</dbReference>
<dbReference type="InterPro" id="IPR016169">
    <property type="entry name" value="FAD-bd_PCMH_sub2"/>
</dbReference>
<dbReference type="Gene3D" id="3.30.70.2740">
    <property type="match status" value="1"/>
</dbReference>
<evidence type="ECO:0000256" key="3">
    <source>
        <dbReference type="ARBA" id="ARBA00022827"/>
    </source>
</evidence>
<dbReference type="Proteomes" id="UP001596175">
    <property type="component" value="Unassembled WGS sequence"/>
</dbReference>
<dbReference type="SUPFAM" id="SSF56176">
    <property type="entry name" value="FAD-binding/transporter-associated domain-like"/>
    <property type="match status" value="1"/>
</dbReference>
<keyword evidence="7" id="KW-1185">Reference proteome</keyword>
<gene>
    <name evidence="6" type="ORF">ACFPK1_17710</name>
</gene>
<dbReference type="Gene3D" id="3.30.465.10">
    <property type="match status" value="1"/>
</dbReference>
<sequence length="458" mass="46736">MFDDLIAAVGAEHVCTGDDPAVADLCADEALGVPAGKPAYVVWPADRDEVAAVVRAARAAGASLTARGAGTGLSGAATPDDGAVLVSFARMDRILEIDPADAVAVVQPGVSLADLDAAAGEHGLTYPVHPGETTASVGGTVATNAGGMRAVRYGVTRSHVLGLEAVLADGSVVLTGGKLVKISSGYDVTQLLVGSEGTLALVTEVIVRLHPRLPARRTVLAPFPNAEAVTSAVSAVVASGLGPTICEYLDGPTMRAVCAAADLSLGLPEDLVDADHLLVELAGRRQERVDKDAEELAELLARQGAADVFDLPTGSVRRLVEAREKTFWAIKAAGADEIVDLVVPRSAMATFLARARAAGDAHGSRVLGCGHAGDGNVHLAVFQPDPDRLARTLHDVFAAGTALGGAVSGEHGVGRAKAHHLEEFGDPGALDVVRRVRAALDPEGTLNPGCAVRLSGGR</sequence>
<accession>A0ABV9ZGF9</accession>
<dbReference type="PANTHER" id="PTHR42934">
    <property type="entry name" value="GLYCOLATE OXIDASE SUBUNIT GLCD"/>
    <property type="match status" value="1"/>
</dbReference>
<keyword evidence="2" id="KW-0285">Flavoprotein</keyword>
<organism evidence="6 7">
    <name type="scientific">Actinomycetospora rhizophila</name>
    <dbReference type="NCBI Taxonomy" id="1416876"/>
    <lineage>
        <taxon>Bacteria</taxon>
        <taxon>Bacillati</taxon>
        <taxon>Actinomycetota</taxon>
        <taxon>Actinomycetes</taxon>
        <taxon>Pseudonocardiales</taxon>
        <taxon>Pseudonocardiaceae</taxon>
        <taxon>Actinomycetospora</taxon>
    </lineage>
</organism>
<proteinExistence type="predicted"/>
<dbReference type="PANTHER" id="PTHR42934:SF2">
    <property type="entry name" value="GLYCOLATE OXIDASE SUBUNIT GLCD"/>
    <property type="match status" value="1"/>
</dbReference>
<evidence type="ECO:0000259" key="5">
    <source>
        <dbReference type="PROSITE" id="PS51387"/>
    </source>
</evidence>
<dbReference type="InterPro" id="IPR006094">
    <property type="entry name" value="Oxid_FAD_bind_N"/>
</dbReference>
<evidence type="ECO:0000256" key="1">
    <source>
        <dbReference type="ARBA" id="ARBA00001974"/>
    </source>
</evidence>
<reference evidence="7" key="1">
    <citation type="journal article" date="2019" name="Int. J. Syst. Evol. Microbiol.">
        <title>The Global Catalogue of Microorganisms (GCM) 10K type strain sequencing project: providing services to taxonomists for standard genome sequencing and annotation.</title>
        <authorList>
            <consortium name="The Broad Institute Genomics Platform"/>
            <consortium name="The Broad Institute Genome Sequencing Center for Infectious Disease"/>
            <person name="Wu L."/>
            <person name="Ma J."/>
        </authorList>
    </citation>
    <scope>NUCLEOTIDE SEQUENCE [LARGE SCALE GENOMIC DNA]</scope>
    <source>
        <strain evidence="7">XZYJ18</strain>
    </source>
</reference>
<dbReference type="InterPro" id="IPR016171">
    <property type="entry name" value="Vanillyl_alc_oxidase_C-sub2"/>
</dbReference>
<dbReference type="EMBL" id="JBHSKG010000009">
    <property type="protein sequence ID" value="MFC5140082.1"/>
    <property type="molecule type" value="Genomic_DNA"/>
</dbReference>
<feature type="domain" description="FAD-binding PCMH-type" evidence="5">
    <location>
        <begin position="34"/>
        <end position="212"/>
    </location>
</feature>
<keyword evidence="3" id="KW-0274">FAD</keyword>
<dbReference type="InterPro" id="IPR016164">
    <property type="entry name" value="FAD-linked_Oxase-like_C"/>
</dbReference>
<dbReference type="PROSITE" id="PS51387">
    <property type="entry name" value="FAD_PCMH"/>
    <property type="match status" value="1"/>
</dbReference>
<name>A0ABV9ZGF9_9PSEU</name>
<evidence type="ECO:0000256" key="2">
    <source>
        <dbReference type="ARBA" id="ARBA00022630"/>
    </source>
</evidence>
<keyword evidence="4" id="KW-0560">Oxidoreductase</keyword>
<comment type="caution">
    <text evidence="6">The sequence shown here is derived from an EMBL/GenBank/DDBJ whole genome shotgun (WGS) entry which is preliminary data.</text>
</comment>
<dbReference type="Gene3D" id="1.10.45.10">
    <property type="entry name" value="Vanillyl-alcohol Oxidase, Chain A, domain 4"/>
    <property type="match status" value="1"/>
</dbReference>
<evidence type="ECO:0000313" key="6">
    <source>
        <dbReference type="EMBL" id="MFC5140082.1"/>
    </source>
</evidence>
<dbReference type="RefSeq" id="WP_378022262.1">
    <property type="nucleotide sequence ID" value="NZ_JBHSKG010000009.1"/>
</dbReference>
<dbReference type="InterPro" id="IPR051914">
    <property type="entry name" value="FAD-linked_OxidoTrans_Type4"/>
</dbReference>
<dbReference type="InterPro" id="IPR016166">
    <property type="entry name" value="FAD-bd_PCMH"/>
</dbReference>
<dbReference type="Pfam" id="PF01565">
    <property type="entry name" value="FAD_binding_4"/>
    <property type="match status" value="1"/>
</dbReference>
<evidence type="ECO:0000256" key="4">
    <source>
        <dbReference type="ARBA" id="ARBA00023002"/>
    </source>
</evidence>
<dbReference type="InterPro" id="IPR004113">
    <property type="entry name" value="FAD-bd_oxidored_4_C"/>
</dbReference>
<evidence type="ECO:0000313" key="7">
    <source>
        <dbReference type="Proteomes" id="UP001596175"/>
    </source>
</evidence>
<dbReference type="Pfam" id="PF02913">
    <property type="entry name" value="FAD-oxidase_C"/>
    <property type="match status" value="1"/>
</dbReference>
<comment type="cofactor">
    <cofactor evidence="1">
        <name>FAD</name>
        <dbReference type="ChEBI" id="CHEBI:57692"/>
    </cofactor>
</comment>
<dbReference type="SUPFAM" id="SSF55103">
    <property type="entry name" value="FAD-linked oxidases, C-terminal domain"/>
    <property type="match status" value="1"/>
</dbReference>